<organism evidence="2 3">
    <name type="scientific">Flavobacterium pisciphilum</name>
    <dbReference type="NCBI Taxonomy" id="2893755"/>
    <lineage>
        <taxon>Bacteria</taxon>
        <taxon>Pseudomonadati</taxon>
        <taxon>Bacteroidota</taxon>
        <taxon>Flavobacteriia</taxon>
        <taxon>Flavobacteriales</taxon>
        <taxon>Flavobacteriaceae</taxon>
        <taxon>Flavobacterium</taxon>
    </lineage>
</organism>
<sequence length="355" mass="41950">MKRITYFLILLYLGISLSACSQKKESIINQNQNITADDLVEEIAKQVKHYSSEKIYGINYNVSLCRFDIYVNGIMIHKSFGDGMGSTGVQINEAIFKSGNQHFTFKLYPLFHYQKSEYDPKLFYKTLTKDTDFEVDINSYDKKRENESEITYKEYELPKVEKEVTETEAENKEWGSHHSTTKYKEKRFIGEGKTYYEINFDVNLEVPYTISPPFKNAQDLTKLDSKKLEKMIVKKYNQIKIMHENRDLDNLARIYYDRAKVKSISNFIEKKDIEEEWNSFKTFINKNDLNIELLENYEIRYLADGKLVTLVKKAKDISERNKSAFLGIKNNSEKTEIELQYFFYIPQGETEFKVY</sequence>
<feature type="signal peptide" evidence="1">
    <location>
        <begin position="1"/>
        <end position="21"/>
    </location>
</feature>
<keyword evidence="1" id="KW-0732">Signal</keyword>
<reference evidence="2" key="1">
    <citation type="submission" date="2021-11" db="EMBL/GenBank/DDBJ databases">
        <title>Description of novel Flavobacterium species.</title>
        <authorList>
            <person name="Saticioglu I.B."/>
            <person name="Ay H."/>
            <person name="Altun S."/>
            <person name="Duman M."/>
        </authorList>
    </citation>
    <scope>NUCLEOTIDE SEQUENCE</scope>
    <source>
        <strain evidence="2">F-65</strain>
    </source>
</reference>
<dbReference type="PROSITE" id="PS51257">
    <property type="entry name" value="PROKAR_LIPOPROTEIN"/>
    <property type="match status" value="1"/>
</dbReference>
<evidence type="ECO:0000313" key="2">
    <source>
        <dbReference type="EMBL" id="MCC9071865.1"/>
    </source>
</evidence>
<feature type="chain" id="PRO_5045797500" description="Lipoprotein" evidence="1">
    <location>
        <begin position="22"/>
        <end position="355"/>
    </location>
</feature>
<proteinExistence type="predicted"/>
<name>A0ABS8MVH3_9FLAO</name>
<evidence type="ECO:0008006" key="4">
    <source>
        <dbReference type="Google" id="ProtNLM"/>
    </source>
</evidence>
<dbReference type="EMBL" id="JAJJMO010000001">
    <property type="protein sequence ID" value="MCC9071865.1"/>
    <property type="molecule type" value="Genomic_DNA"/>
</dbReference>
<evidence type="ECO:0000313" key="3">
    <source>
        <dbReference type="Proteomes" id="UP001430919"/>
    </source>
</evidence>
<evidence type="ECO:0000256" key="1">
    <source>
        <dbReference type="SAM" id="SignalP"/>
    </source>
</evidence>
<comment type="caution">
    <text evidence="2">The sequence shown here is derived from an EMBL/GenBank/DDBJ whole genome shotgun (WGS) entry which is preliminary data.</text>
</comment>
<keyword evidence="3" id="KW-1185">Reference proteome</keyword>
<protein>
    <recommendedName>
        <fullName evidence="4">Lipoprotein</fullName>
    </recommendedName>
</protein>
<accession>A0ABS8MVH3</accession>
<dbReference type="Proteomes" id="UP001430919">
    <property type="component" value="Unassembled WGS sequence"/>
</dbReference>
<dbReference type="RefSeq" id="WP_229988584.1">
    <property type="nucleotide sequence ID" value="NZ_JAJJMO010000001.1"/>
</dbReference>
<gene>
    <name evidence="2" type="ORF">LNQ49_09760</name>
</gene>